<dbReference type="RefSeq" id="WP_170193577.1">
    <property type="nucleotide sequence ID" value="NZ_JABBNB010000006.1"/>
</dbReference>
<organism evidence="1 2">
    <name type="scientific">Gordonia asplenii</name>
    <dbReference type="NCBI Taxonomy" id="2725283"/>
    <lineage>
        <taxon>Bacteria</taxon>
        <taxon>Bacillati</taxon>
        <taxon>Actinomycetota</taxon>
        <taxon>Actinomycetes</taxon>
        <taxon>Mycobacteriales</taxon>
        <taxon>Gordoniaceae</taxon>
        <taxon>Gordonia</taxon>
    </lineage>
</organism>
<evidence type="ECO:0000313" key="2">
    <source>
        <dbReference type="Proteomes" id="UP000550729"/>
    </source>
</evidence>
<proteinExistence type="predicted"/>
<dbReference type="AlphaFoldDB" id="A0A848KRN2"/>
<protein>
    <submittedName>
        <fullName evidence="1">Uncharacterized protein</fullName>
    </submittedName>
</protein>
<sequence>MIAPTASRRTVDAGPRRRIDTVPGLAAVVDAVPACDVARCLLLVAVAVVDVGGVGAEPVVVQLLSQWRTAGQVEVSTRMELTELCRQAESIALDPRVEATMRDAAFRRARALTCLHFASAATAVGLPVAALREALRESSYEASSAMRGPAGVIGILRDYAAG</sequence>
<accession>A0A848KRN2</accession>
<name>A0A848KRN2_9ACTN</name>
<reference evidence="1 2" key="1">
    <citation type="submission" date="2020-04" db="EMBL/GenBank/DDBJ databases">
        <title>Gordonia sp. nov. TBRC 11910.</title>
        <authorList>
            <person name="Suriyachadkun C."/>
        </authorList>
    </citation>
    <scope>NUCLEOTIDE SEQUENCE [LARGE SCALE GENOMIC DNA]</scope>
    <source>
        <strain evidence="1 2">TBRC 11910</strain>
    </source>
</reference>
<dbReference type="Proteomes" id="UP000550729">
    <property type="component" value="Unassembled WGS sequence"/>
</dbReference>
<dbReference type="EMBL" id="JABBNB010000006">
    <property type="protein sequence ID" value="NMO01070.1"/>
    <property type="molecule type" value="Genomic_DNA"/>
</dbReference>
<comment type="caution">
    <text evidence="1">The sequence shown here is derived from an EMBL/GenBank/DDBJ whole genome shotgun (WGS) entry which is preliminary data.</text>
</comment>
<keyword evidence="2" id="KW-1185">Reference proteome</keyword>
<evidence type="ECO:0000313" key="1">
    <source>
        <dbReference type="EMBL" id="NMO01070.1"/>
    </source>
</evidence>
<gene>
    <name evidence="1" type="ORF">HH308_07555</name>
</gene>